<dbReference type="EMBL" id="JBHSYQ010000016">
    <property type="protein sequence ID" value="MFC6999950.1"/>
    <property type="molecule type" value="Genomic_DNA"/>
</dbReference>
<sequence length="150" mass="16800">MKKKLLLICLPFVIAACGSTKQVSSSKAAGPYVKQELYDQNTFRINSFSQDKTYGYEEKNPIKVGGAKQQEGPMNERRFLNALTGPNGEEISYYRIGSCCHFETPNGLMGGGLLDMYSVTYEGLAEPIKLYINMYDSDTLHVPTGFKLRY</sequence>
<gene>
    <name evidence="2" type="ORF">ACFQHR_20110</name>
</gene>
<protein>
    <recommendedName>
        <fullName evidence="4">2-dehydro-3-deoxyphosphooctonate aldolase</fullName>
    </recommendedName>
</protein>
<dbReference type="Proteomes" id="UP001596405">
    <property type="component" value="Unassembled WGS sequence"/>
</dbReference>
<keyword evidence="1" id="KW-0732">Signal</keyword>
<keyword evidence="3" id="KW-1185">Reference proteome</keyword>
<comment type="caution">
    <text evidence="2">The sequence shown here is derived from an EMBL/GenBank/DDBJ whole genome shotgun (WGS) entry which is preliminary data.</text>
</comment>
<name>A0ABW2DQA4_9BACT</name>
<organism evidence="2 3">
    <name type="scientific">Rufibacter roseus</name>
    <dbReference type="NCBI Taxonomy" id="1567108"/>
    <lineage>
        <taxon>Bacteria</taxon>
        <taxon>Pseudomonadati</taxon>
        <taxon>Bacteroidota</taxon>
        <taxon>Cytophagia</taxon>
        <taxon>Cytophagales</taxon>
        <taxon>Hymenobacteraceae</taxon>
        <taxon>Rufibacter</taxon>
    </lineage>
</organism>
<proteinExistence type="predicted"/>
<feature type="signal peptide" evidence="1">
    <location>
        <begin position="1"/>
        <end position="15"/>
    </location>
</feature>
<accession>A0ABW2DQA4</accession>
<feature type="chain" id="PRO_5045653964" description="2-dehydro-3-deoxyphosphooctonate aldolase" evidence="1">
    <location>
        <begin position="16"/>
        <end position="150"/>
    </location>
</feature>
<reference evidence="3" key="1">
    <citation type="journal article" date="2019" name="Int. J. Syst. Evol. Microbiol.">
        <title>The Global Catalogue of Microorganisms (GCM) 10K type strain sequencing project: providing services to taxonomists for standard genome sequencing and annotation.</title>
        <authorList>
            <consortium name="The Broad Institute Genomics Platform"/>
            <consortium name="The Broad Institute Genome Sequencing Center for Infectious Disease"/>
            <person name="Wu L."/>
            <person name="Ma J."/>
        </authorList>
    </citation>
    <scope>NUCLEOTIDE SEQUENCE [LARGE SCALE GENOMIC DNA]</scope>
    <source>
        <strain evidence="3">CGMCC 4.7393</strain>
    </source>
</reference>
<dbReference type="PROSITE" id="PS51257">
    <property type="entry name" value="PROKAR_LIPOPROTEIN"/>
    <property type="match status" value="1"/>
</dbReference>
<dbReference type="RefSeq" id="WP_066622044.1">
    <property type="nucleotide sequence ID" value="NZ_JBHSYQ010000016.1"/>
</dbReference>
<evidence type="ECO:0000313" key="3">
    <source>
        <dbReference type="Proteomes" id="UP001596405"/>
    </source>
</evidence>
<evidence type="ECO:0000313" key="2">
    <source>
        <dbReference type="EMBL" id="MFC6999950.1"/>
    </source>
</evidence>
<evidence type="ECO:0000256" key="1">
    <source>
        <dbReference type="SAM" id="SignalP"/>
    </source>
</evidence>
<evidence type="ECO:0008006" key="4">
    <source>
        <dbReference type="Google" id="ProtNLM"/>
    </source>
</evidence>